<dbReference type="SUPFAM" id="SSF53150">
    <property type="entry name" value="DNA repair protein MutS, domain II"/>
    <property type="match status" value="1"/>
</dbReference>
<sequence>MNDELTPMLRQYTRIKEMHRDSILFFRMGDFYEMFYDDARVASEILDIALTSRDSTKKENRVPMCGIPYHAAKSYISKLLRANKTVAICEQMEDPKQVKGIVKREVIRVITPGTVLEPELLDENVNNYLAAGAISEEGVGIAFVDVSTGEFLATQRNGSNPAGLLLEELLRIAPSEFLFPSTKVDSAFKAELDRNCRGLSLRALDDWIFALPQATSAIITHYGLHSINGLGLDDMPLAASAVGAVIHYLKDTYRASLAHLKYPSPFTRGDYMIVDANTQRNLELLCTLRDKSKRGSLLGVLDASITSMGGRKLRSWVLRPLMQLEKIISRQDAVGELVDCNSLRLRLRSILSEVHDIERLVGRISGPGAGARDMVALKDSLLKIPLLKEALQNSSAELLRSAVHSLDVMEETTSLIARALVDSPPLVTTEGNMIRDGYNPELDNLRSLVKDGKDWIALLQKKETRRTGITSLKVGYNKVFGYYIEITKPNLSLVPPDYIRKQTLVNAERFITPELKERESAILGAEERMANLERELFLDLRDRICAESSRIQLNAELVAEVDVLQSLAHIAAANDYCRPELNTSFSLTVEECRHPVLEQLNLEQQFVPNDAHLSEDGWLLVITGPNMAGKSTFLRQVALIVLMAQMGSFVPARRAVLGLVDRIFTRVGASDNLIGGESTFMVEMTETANILNNATSRSLVILDEIGRGTSTYDGMSIAWSVAEFIHNRIGAKTLFATHYHELTELSSELGHVRNLNVAVREWNNQVIFLYKVIEGSSDHSYGIHVAKLAGLPLDVVARARKVLADLEKANPKRRLRRRTESDQLQLFAPAPSSPVEEELRKLNIDRLTPLEGLSKLAELKKRLDSEGR</sequence>
<evidence type="ECO:0000256" key="3">
    <source>
        <dbReference type="ARBA" id="ARBA00022741"/>
    </source>
</evidence>
<keyword evidence="3 9" id="KW-0547">Nucleotide-binding</keyword>
<dbReference type="Gene3D" id="1.10.1420.10">
    <property type="match status" value="2"/>
</dbReference>
<protein>
    <recommendedName>
        <fullName evidence="2 9">DNA mismatch repair protein MutS</fullName>
    </recommendedName>
</protein>
<dbReference type="FunFam" id="3.40.1170.10:FF:000001">
    <property type="entry name" value="DNA mismatch repair protein MutS"/>
    <property type="match status" value="1"/>
</dbReference>
<accession>A0A3A4NVU9</accession>
<dbReference type="GO" id="GO:0030983">
    <property type="term" value="F:mismatched DNA binding"/>
    <property type="evidence" value="ECO:0007669"/>
    <property type="project" value="InterPro"/>
</dbReference>
<feature type="binding site" evidence="9">
    <location>
        <begin position="624"/>
        <end position="631"/>
    </location>
    <ligand>
        <name>ATP</name>
        <dbReference type="ChEBI" id="CHEBI:30616"/>
    </ligand>
</feature>
<dbReference type="InterPro" id="IPR036678">
    <property type="entry name" value="MutS_con_dom_sf"/>
</dbReference>
<comment type="similarity">
    <text evidence="1 9 10">Belongs to the DNA mismatch repair MutS family.</text>
</comment>
<dbReference type="InterPro" id="IPR007860">
    <property type="entry name" value="DNA_mmatch_repair_MutS_con_dom"/>
</dbReference>
<dbReference type="InterPro" id="IPR045076">
    <property type="entry name" value="MutS"/>
</dbReference>
<dbReference type="PROSITE" id="PS00486">
    <property type="entry name" value="DNA_MISMATCH_REPAIR_2"/>
    <property type="match status" value="1"/>
</dbReference>
<dbReference type="SMART" id="SM00534">
    <property type="entry name" value="MUTSac"/>
    <property type="match status" value="1"/>
</dbReference>
<keyword evidence="5 9" id="KW-0067">ATP-binding</keyword>
<dbReference type="InterPro" id="IPR007696">
    <property type="entry name" value="DNA_mismatch_repair_MutS_core"/>
</dbReference>
<keyword evidence="7 9" id="KW-0234">DNA repair</keyword>
<dbReference type="EMBL" id="QZKU01000060">
    <property type="protein sequence ID" value="RJP22226.1"/>
    <property type="molecule type" value="Genomic_DNA"/>
</dbReference>
<organism evidence="12 13">
    <name type="scientific">Abyssobacteria bacterium (strain SURF_5)</name>
    <dbReference type="NCBI Taxonomy" id="2093360"/>
    <lineage>
        <taxon>Bacteria</taxon>
        <taxon>Pseudomonadati</taxon>
        <taxon>Candidatus Hydrogenedentota</taxon>
        <taxon>Candidatus Abyssobacteria</taxon>
    </lineage>
</organism>
<dbReference type="GO" id="GO:0005524">
    <property type="term" value="F:ATP binding"/>
    <property type="evidence" value="ECO:0007669"/>
    <property type="project" value="UniProtKB-UniRule"/>
</dbReference>
<dbReference type="SUPFAM" id="SSF48334">
    <property type="entry name" value="DNA repair protein MutS, domain III"/>
    <property type="match status" value="1"/>
</dbReference>
<evidence type="ECO:0000256" key="2">
    <source>
        <dbReference type="ARBA" id="ARBA00021982"/>
    </source>
</evidence>
<dbReference type="CDD" id="cd03284">
    <property type="entry name" value="ABC_MutS1"/>
    <property type="match status" value="1"/>
</dbReference>
<dbReference type="Pfam" id="PF05188">
    <property type="entry name" value="MutS_II"/>
    <property type="match status" value="1"/>
</dbReference>
<dbReference type="GO" id="GO:0140664">
    <property type="term" value="F:ATP-dependent DNA damage sensor activity"/>
    <property type="evidence" value="ECO:0007669"/>
    <property type="project" value="InterPro"/>
</dbReference>
<dbReference type="GO" id="GO:0006298">
    <property type="term" value="P:mismatch repair"/>
    <property type="evidence" value="ECO:0007669"/>
    <property type="project" value="UniProtKB-UniRule"/>
</dbReference>
<reference evidence="12 13" key="1">
    <citation type="journal article" date="2017" name="ISME J.">
        <title>Energy and carbon metabolisms in a deep terrestrial subsurface fluid microbial community.</title>
        <authorList>
            <person name="Momper L."/>
            <person name="Jungbluth S.P."/>
            <person name="Lee M.D."/>
            <person name="Amend J.P."/>
        </authorList>
    </citation>
    <scope>NUCLEOTIDE SEQUENCE [LARGE SCALE GENOMIC DNA]</scope>
    <source>
        <strain evidence="12">SURF_5</strain>
    </source>
</reference>
<evidence type="ECO:0000256" key="1">
    <source>
        <dbReference type="ARBA" id="ARBA00006271"/>
    </source>
</evidence>
<dbReference type="Pfam" id="PF00488">
    <property type="entry name" value="MutS_V"/>
    <property type="match status" value="1"/>
</dbReference>
<dbReference type="PANTHER" id="PTHR11361">
    <property type="entry name" value="DNA MISMATCH REPAIR PROTEIN MUTS FAMILY MEMBER"/>
    <property type="match status" value="1"/>
</dbReference>
<dbReference type="SMART" id="SM00533">
    <property type="entry name" value="MUTSd"/>
    <property type="match status" value="1"/>
</dbReference>
<dbReference type="InterPro" id="IPR017261">
    <property type="entry name" value="DNA_mismatch_repair_MutS/MSH"/>
</dbReference>
<dbReference type="Pfam" id="PF01624">
    <property type="entry name" value="MutS_I"/>
    <property type="match status" value="1"/>
</dbReference>
<dbReference type="SUPFAM" id="SSF55271">
    <property type="entry name" value="DNA repair protein MutS, domain I"/>
    <property type="match status" value="1"/>
</dbReference>
<dbReference type="InterPro" id="IPR007861">
    <property type="entry name" value="DNA_mismatch_repair_MutS_clamp"/>
</dbReference>
<feature type="domain" description="DNA mismatch repair proteins mutS family" evidence="11">
    <location>
        <begin position="698"/>
        <end position="714"/>
    </location>
</feature>
<dbReference type="NCBIfam" id="TIGR01070">
    <property type="entry name" value="mutS1"/>
    <property type="match status" value="1"/>
</dbReference>
<dbReference type="Pfam" id="PF05192">
    <property type="entry name" value="MutS_III"/>
    <property type="match status" value="1"/>
</dbReference>
<dbReference type="Gene3D" id="3.40.1170.10">
    <property type="entry name" value="DNA repair protein MutS, domain I"/>
    <property type="match status" value="1"/>
</dbReference>
<dbReference type="AlphaFoldDB" id="A0A3A4NVU9"/>
<evidence type="ECO:0000313" key="13">
    <source>
        <dbReference type="Proteomes" id="UP000265882"/>
    </source>
</evidence>
<evidence type="ECO:0000256" key="4">
    <source>
        <dbReference type="ARBA" id="ARBA00022763"/>
    </source>
</evidence>
<dbReference type="Gene3D" id="3.30.420.110">
    <property type="entry name" value="MutS, connector domain"/>
    <property type="match status" value="1"/>
</dbReference>
<dbReference type="InterPro" id="IPR007695">
    <property type="entry name" value="DNA_mismatch_repair_MutS-lik_N"/>
</dbReference>
<proteinExistence type="inferred from homology"/>
<comment type="function">
    <text evidence="8 9">This protein is involved in the repair of mismatches in DNA. It is possible that it carries out the mismatch recognition step. This protein has a weak ATPase activity.</text>
</comment>
<dbReference type="Proteomes" id="UP000265882">
    <property type="component" value="Unassembled WGS sequence"/>
</dbReference>
<dbReference type="FunFam" id="3.40.50.300:FF:000870">
    <property type="entry name" value="MutS protein homolog 4"/>
    <property type="match status" value="1"/>
</dbReference>
<dbReference type="Gene3D" id="3.40.50.300">
    <property type="entry name" value="P-loop containing nucleotide triphosphate hydrolases"/>
    <property type="match status" value="1"/>
</dbReference>
<keyword evidence="4 9" id="KW-0227">DNA damage</keyword>
<dbReference type="InterPro" id="IPR036187">
    <property type="entry name" value="DNA_mismatch_repair_MutS_sf"/>
</dbReference>
<dbReference type="HAMAP" id="MF_00096">
    <property type="entry name" value="MutS"/>
    <property type="match status" value="1"/>
</dbReference>
<dbReference type="InterPro" id="IPR027417">
    <property type="entry name" value="P-loop_NTPase"/>
</dbReference>
<keyword evidence="6 9" id="KW-0238">DNA-binding</keyword>
<name>A0A3A4NVU9_ABYX5</name>
<dbReference type="GO" id="GO:0003684">
    <property type="term" value="F:damaged DNA binding"/>
    <property type="evidence" value="ECO:0007669"/>
    <property type="project" value="UniProtKB-UniRule"/>
</dbReference>
<evidence type="ECO:0000256" key="9">
    <source>
        <dbReference type="HAMAP-Rule" id="MF_00096"/>
    </source>
</evidence>
<evidence type="ECO:0000259" key="11">
    <source>
        <dbReference type="PROSITE" id="PS00486"/>
    </source>
</evidence>
<evidence type="ECO:0000256" key="8">
    <source>
        <dbReference type="ARBA" id="ARBA00024647"/>
    </source>
</evidence>
<dbReference type="GO" id="GO:0005829">
    <property type="term" value="C:cytosol"/>
    <property type="evidence" value="ECO:0007669"/>
    <property type="project" value="TreeGrafter"/>
</dbReference>
<evidence type="ECO:0000256" key="10">
    <source>
        <dbReference type="RuleBase" id="RU003756"/>
    </source>
</evidence>
<dbReference type="PIRSF" id="PIRSF037677">
    <property type="entry name" value="DNA_mis_repair_Msh6"/>
    <property type="match status" value="1"/>
</dbReference>
<dbReference type="InterPro" id="IPR005748">
    <property type="entry name" value="DNA_mismatch_repair_MutS"/>
</dbReference>
<comment type="caution">
    <text evidence="12">The sequence shown here is derived from an EMBL/GenBank/DDBJ whole genome shotgun (WGS) entry which is preliminary data.</text>
</comment>
<dbReference type="InterPro" id="IPR016151">
    <property type="entry name" value="DNA_mismatch_repair_MutS_N"/>
</dbReference>
<evidence type="ECO:0000256" key="7">
    <source>
        <dbReference type="ARBA" id="ARBA00023204"/>
    </source>
</evidence>
<dbReference type="Pfam" id="PF05190">
    <property type="entry name" value="MutS_IV"/>
    <property type="match status" value="1"/>
</dbReference>
<dbReference type="InterPro" id="IPR000432">
    <property type="entry name" value="DNA_mismatch_repair_MutS_C"/>
</dbReference>
<gene>
    <name evidence="9 12" type="primary">mutS</name>
    <name evidence="12" type="ORF">C4520_08485</name>
</gene>
<dbReference type="SUPFAM" id="SSF52540">
    <property type="entry name" value="P-loop containing nucleoside triphosphate hydrolases"/>
    <property type="match status" value="1"/>
</dbReference>
<evidence type="ECO:0000256" key="5">
    <source>
        <dbReference type="ARBA" id="ARBA00022840"/>
    </source>
</evidence>
<dbReference type="PANTHER" id="PTHR11361:SF34">
    <property type="entry name" value="DNA MISMATCH REPAIR PROTEIN MSH1, MITOCHONDRIAL"/>
    <property type="match status" value="1"/>
</dbReference>
<evidence type="ECO:0000313" key="12">
    <source>
        <dbReference type="EMBL" id="RJP22226.1"/>
    </source>
</evidence>
<evidence type="ECO:0000256" key="6">
    <source>
        <dbReference type="ARBA" id="ARBA00023125"/>
    </source>
</evidence>
<dbReference type="FunFam" id="1.10.1420.10:FF:000001">
    <property type="entry name" value="DNA mismatch repair protein MutS"/>
    <property type="match status" value="1"/>
</dbReference>
<dbReference type="NCBIfam" id="NF003810">
    <property type="entry name" value="PRK05399.1"/>
    <property type="match status" value="1"/>
</dbReference>